<keyword evidence="2" id="KW-0560">Oxidoreductase</keyword>
<dbReference type="PRINTS" id="PR00081">
    <property type="entry name" value="GDHRDH"/>
</dbReference>
<dbReference type="STRING" id="402600.SAMN05216188_13033"/>
<dbReference type="RefSeq" id="WP_089960924.1">
    <property type="nucleotide sequence ID" value="NZ_FOFR01000030.1"/>
</dbReference>
<name>A0A1H9W2Q4_9PSEU</name>
<dbReference type="PANTHER" id="PTHR43639">
    <property type="entry name" value="OXIDOREDUCTASE, SHORT-CHAIN DEHYDROGENASE/REDUCTASE FAMILY (AFU_ORTHOLOGUE AFUA_5G02870)"/>
    <property type="match status" value="1"/>
</dbReference>
<dbReference type="CDD" id="cd05233">
    <property type="entry name" value="SDR_c"/>
    <property type="match status" value="1"/>
</dbReference>
<accession>A0A1H9W2Q4</accession>
<evidence type="ECO:0000313" key="4">
    <source>
        <dbReference type="Proteomes" id="UP000199352"/>
    </source>
</evidence>
<gene>
    <name evidence="3" type="ORF">SAMN05216188_13033</name>
</gene>
<reference evidence="4" key="1">
    <citation type="submission" date="2016-10" db="EMBL/GenBank/DDBJ databases">
        <authorList>
            <person name="Varghese N."/>
            <person name="Submissions S."/>
        </authorList>
    </citation>
    <scope>NUCLEOTIDE SEQUENCE [LARGE SCALE GENOMIC DNA]</scope>
    <source>
        <strain evidence="4">CGMCC 4.3525</strain>
    </source>
</reference>
<dbReference type="InterPro" id="IPR036291">
    <property type="entry name" value="NAD(P)-bd_dom_sf"/>
</dbReference>
<evidence type="ECO:0000313" key="3">
    <source>
        <dbReference type="EMBL" id="SES28185.1"/>
    </source>
</evidence>
<keyword evidence="4" id="KW-1185">Reference proteome</keyword>
<dbReference type="Gene3D" id="3.40.50.720">
    <property type="entry name" value="NAD(P)-binding Rossmann-like Domain"/>
    <property type="match status" value="1"/>
</dbReference>
<dbReference type="PRINTS" id="PR00080">
    <property type="entry name" value="SDRFAMILY"/>
</dbReference>
<dbReference type="PANTHER" id="PTHR43639:SF1">
    <property type="entry name" value="SHORT-CHAIN DEHYDROGENASE_REDUCTASE FAMILY PROTEIN"/>
    <property type="match status" value="1"/>
</dbReference>
<protein>
    <submittedName>
        <fullName evidence="3">NAD(P)-dependent dehydrogenase, short-chain alcohol dehydrogenase family</fullName>
    </submittedName>
</protein>
<sequence length="247" mass="24978">MTSRLDGRTALVTGSTSGIGRATASALARRGAHVIVSGRDHSRGLDAVEAVRAAGSTAAFIAADLTSRAGARSLAERARDVTGRVDILVNNAGIFTFGPTTSRAESDIDDLYGVNLKAPFFLVQELVPQMVERGGGAVVNVLTGAAHRGSTAAGLYGSSKAALLLLTKAWAAEFGPSGVRVNAVSPGMIRTEGTDDGAGLDSIAATIPSRRIGDPHEVAAAVAFLASEEASYIHGAVLPVDGGATAA</sequence>
<proteinExistence type="inferred from homology"/>
<comment type="similarity">
    <text evidence="1">Belongs to the short-chain dehydrogenases/reductases (SDR) family.</text>
</comment>
<dbReference type="GO" id="GO:0016491">
    <property type="term" value="F:oxidoreductase activity"/>
    <property type="evidence" value="ECO:0007669"/>
    <property type="project" value="UniProtKB-KW"/>
</dbReference>
<evidence type="ECO:0000256" key="1">
    <source>
        <dbReference type="ARBA" id="ARBA00006484"/>
    </source>
</evidence>
<dbReference type="SUPFAM" id="SSF51735">
    <property type="entry name" value="NAD(P)-binding Rossmann-fold domains"/>
    <property type="match status" value="1"/>
</dbReference>
<dbReference type="AlphaFoldDB" id="A0A1H9W2Q4"/>
<evidence type="ECO:0000256" key="2">
    <source>
        <dbReference type="ARBA" id="ARBA00023002"/>
    </source>
</evidence>
<dbReference type="InterPro" id="IPR002347">
    <property type="entry name" value="SDR_fam"/>
</dbReference>
<dbReference type="Pfam" id="PF13561">
    <property type="entry name" value="adh_short_C2"/>
    <property type="match status" value="1"/>
</dbReference>
<dbReference type="NCBIfam" id="NF005559">
    <property type="entry name" value="PRK07231.1"/>
    <property type="match status" value="1"/>
</dbReference>
<dbReference type="OrthoDB" id="286404at2"/>
<dbReference type="Proteomes" id="UP000199352">
    <property type="component" value="Unassembled WGS sequence"/>
</dbReference>
<organism evidence="3 4">
    <name type="scientific">Lentzea xinjiangensis</name>
    <dbReference type="NCBI Taxonomy" id="402600"/>
    <lineage>
        <taxon>Bacteria</taxon>
        <taxon>Bacillati</taxon>
        <taxon>Actinomycetota</taxon>
        <taxon>Actinomycetes</taxon>
        <taxon>Pseudonocardiales</taxon>
        <taxon>Pseudonocardiaceae</taxon>
        <taxon>Lentzea</taxon>
    </lineage>
</organism>
<dbReference type="EMBL" id="FOFR01000030">
    <property type="protein sequence ID" value="SES28185.1"/>
    <property type="molecule type" value="Genomic_DNA"/>
</dbReference>
<dbReference type="FunFam" id="3.40.50.720:FF:000084">
    <property type="entry name" value="Short-chain dehydrogenase reductase"/>
    <property type="match status" value="1"/>
</dbReference>